<sequence>MPGWMSGWISRSMAGMGWDGSLEGLIDVWMDGLVGWGEMRSGWIDRCQPTNERSNERMNGLLNKLMDHDLGTSTLQAK</sequence>
<dbReference type="Proteomes" id="UP001164746">
    <property type="component" value="Chromosome 13"/>
</dbReference>
<evidence type="ECO:0000313" key="2">
    <source>
        <dbReference type="Proteomes" id="UP001164746"/>
    </source>
</evidence>
<evidence type="ECO:0000313" key="1">
    <source>
        <dbReference type="EMBL" id="WAR24817.1"/>
    </source>
</evidence>
<accession>A0ABY7FRN0</accession>
<proteinExistence type="predicted"/>
<dbReference type="EMBL" id="CP111024">
    <property type="protein sequence ID" value="WAR24817.1"/>
    <property type="molecule type" value="Genomic_DNA"/>
</dbReference>
<keyword evidence="2" id="KW-1185">Reference proteome</keyword>
<organism evidence="1 2">
    <name type="scientific">Mya arenaria</name>
    <name type="common">Soft-shell clam</name>
    <dbReference type="NCBI Taxonomy" id="6604"/>
    <lineage>
        <taxon>Eukaryota</taxon>
        <taxon>Metazoa</taxon>
        <taxon>Spiralia</taxon>
        <taxon>Lophotrochozoa</taxon>
        <taxon>Mollusca</taxon>
        <taxon>Bivalvia</taxon>
        <taxon>Autobranchia</taxon>
        <taxon>Heteroconchia</taxon>
        <taxon>Euheterodonta</taxon>
        <taxon>Imparidentia</taxon>
        <taxon>Neoheterodontei</taxon>
        <taxon>Myida</taxon>
        <taxon>Myoidea</taxon>
        <taxon>Myidae</taxon>
        <taxon>Mya</taxon>
    </lineage>
</organism>
<gene>
    <name evidence="1" type="ORF">MAR_038486</name>
</gene>
<protein>
    <submittedName>
        <fullName evidence="1">Uncharacterized protein</fullName>
    </submittedName>
</protein>
<reference evidence="1" key="1">
    <citation type="submission" date="2022-11" db="EMBL/GenBank/DDBJ databases">
        <title>Centuries of genome instability and evolution in soft-shell clam transmissible cancer (bioRxiv).</title>
        <authorList>
            <person name="Hart S.F.M."/>
            <person name="Yonemitsu M.A."/>
            <person name="Giersch R.M."/>
            <person name="Beal B.F."/>
            <person name="Arriagada G."/>
            <person name="Davis B.W."/>
            <person name="Ostrander E.A."/>
            <person name="Goff S.P."/>
            <person name="Metzger M.J."/>
        </authorList>
    </citation>
    <scope>NUCLEOTIDE SEQUENCE</scope>
    <source>
        <strain evidence="1">MELC-2E11</strain>
        <tissue evidence="1">Siphon/mantle</tissue>
    </source>
</reference>
<name>A0ABY7FRN0_MYAAR</name>